<dbReference type="RefSeq" id="WP_167917045.1">
    <property type="nucleotide sequence ID" value="NZ_JAAVJS010000005.1"/>
</dbReference>
<comment type="caution">
    <text evidence="3">The sequence shown here is derived from an EMBL/GenBank/DDBJ whole genome shotgun (WGS) entry which is preliminary data.</text>
</comment>
<protein>
    <recommendedName>
        <fullName evidence="5">Secreted protein</fullName>
    </recommendedName>
</protein>
<organism evidence="3 4">
    <name type="scientific">Tamlana crocina</name>
    <dbReference type="NCBI Taxonomy" id="393006"/>
    <lineage>
        <taxon>Bacteria</taxon>
        <taxon>Pseudomonadati</taxon>
        <taxon>Bacteroidota</taxon>
        <taxon>Flavobacteriia</taxon>
        <taxon>Flavobacteriales</taxon>
        <taxon>Flavobacteriaceae</taxon>
        <taxon>Tamlana</taxon>
    </lineage>
</organism>
<accession>A0ABX1D8W4</accession>
<proteinExistence type="predicted"/>
<name>A0ABX1D8W4_9FLAO</name>
<keyword evidence="1" id="KW-0175">Coiled coil</keyword>
<evidence type="ECO:0000256" key="1">
    <source>
        <dbReference type="SAM" id="Coils"/>
    </source>
</evidence>
<feature type="signal peptide" evidence="2">
    <location>
        <begin position="1"/>
        <end position="22"/>
    </location>
</feature>
<evidence type="ECO:0000313" key="3">
    <source>
        <dbReference type="EMBL" id="NJX14805.1"/>
    </source>
</evidence>
<feature type="chain" id="PRO_5046718009" description="Secreted protein" evidence="2">
    <location>
        <begin position="23"/>
        <end position="285"/>
    </location>
</feature>
<sequence>MNTKFFTFLMACFVATTVFSQASLNEYKYVIVPNRYDFLKENNQYQLNALTEFLFEKYGFEALMEGSDYPEDLDRNRCLALNSDVSKDTGLFKTKLTIELKDCNGKTMFTSKVGESREKDYKSAYNLALRDAFESVEALDYKYEPNENNVATVSVNTTAKNETASEIAQLKQEIENLKKEKKATAEQTETLAEVPKTETPVAKVPKVKPEATSNGPLVLYAQEIENGFQLVDRTPKVVYKIKKTGRENLFLVEGEDAVIYKSGDNWVYEYNTDEGVKQQELNIKF</sequence>
<dbReference type="EMBL" id="JAAVJS010000005">
    <property type="protein sequence ID" value="NJX14805.1"/>
    <property type="molecule type" value="Genomic_DNA"/>
</dbReference>
<keyword evidence="2" id="KW-0732">Signal</keyword>
<evidence type="ECO:0000256" key="2">
    <source>
        <dbReference type="SAM" id="SignalP"/>
    </source>
</evidence>
<gene>
    <name evidence="3" type="ORF">HC176_04830</name>
</gene>
<evidence type="ECO:0000313" key="4">
    <source>
        <dbReference type="Proteomes" id="UP000760545"/>
    </source>
</evidence>
<reference evidence="3 4" key="1">
    <citation type="submission" date="2020-03" db="EMBL/GenBank/DDBJ databases">
        <title>Tamlana sp. nov, isolated from XXX.</title>
        <authorList>
            <person name="Cao W.R."/>
        </authorList>
    </citation>
    <scope>NUCLEOTIDE SEQUENCE [LARGE SCALE GENOMIC DNA]</scope>
    <source>
        <strain evidence="3 4">HST1-43</strain>
    </source>
</reference>
<evidence type="ECO:0008006" key="5">
    <source>
        <dbReference type="Google" id="ProtNLM"/>
    </source>
</evidence>
<dbReference type="Proteomes" id="UP000760545">
    <property type="component" value="Unassembled WGS sequence"/>
</dbReference>
<keyword evidence="4" id="KW-1185">Reference proteome</keyword>
<feature type="coiled-coil region" evidence="1">
    <location>
        <begin position="160"/>
        <end position="194"/>
    </location>
</feature>